<dbReference type="Proteomes" id="UP000611640">
    <property type="component" value="Chromosome"/>
</dbReference>
<protein>
    <recommendedName>
        <fullName evidence="3">PIN domain-containing protein</fullName>
    </recommendedName>
</protein>
<organism evidence="1 2">
    <name type="scientific">Actinocatenispora thailandica</name>
    <dbReference type="NCBI Taxonomy" id="227318"/>
    <lineage>
        <taxon>Bacteria</taxon>
        <taxon>Bacillati</taxon>
        <taxon>Actinomycetota</taxon>
        <taxon>Actinomycetes</taxon>
        <taxon>Micromonosporales</taxon>
        <taxon>Micromonosporaceae</taxon>
        <taxon>Actinocatenispora</taxon>
    </lineage>
</organism>
<reference evidence="1 2" key="1">
    <citation type="submission" date="2020-08" db="EMBL/GenBank/DDBJ databases">
        <title>Whole genome shotgun sequence of Actinocatenispora thailandica NBRC 105041.</title>
        <authorList>
            <person name="Komaki H."/>
            <person name="Tamura T."/>
        </authorList>
    </citation>
    <scope>NUCLEOTIDE SEQUENCE [LARGE SCALE GENOMIC DNA]</scope>
    <source>
        <strain evidence="1 2">NBRC 105041</strain>
    </source>
</reference>
<evidence type="ECO:0000313" key="2">
    <source>
        <dbReference type="Proteomes" id="UP000611640"/>
    </source>
</evidence>
<name>A0A7R7DTM1_9ACTN</name>
<dbReference type="PANTHER" id="PTHR39550">
    <property type="entry name" value="SLL0658 PROTEIN"/>
    <property type="match status" value="1"/>
</dbReference>
<dbReference type="InterPro" id="IPR021799">
    <property type="entry name" value="PIN-like_prokaryotic"/>
</dbReference>
<dbReference type="AlphaFoldDB" id="A0A7R7DTM1"/>
<dbReference type="RefSeq" id="WP_203963713.1">
    <property type="nucleotide sequence ID" value="NZ_AP023355.1"/>
</dbReference>
<evidence type="ECO:0008006" key="3">
    <source>
        <dbReference type="Google" id="ProtNLM"/>
    </source>
</evidence>
<dbReference type="KEGG" id="atl:Athai_50190"/>
<dbReference type="SUPFAM" id="SSF88723">
    <property type="entry name" value="PIN domain-like"/>
    <property type="match status" value="1"/>
</dbReference>
<gene>
    <name evidence="1" type="ORF">Athai_50190</name>
</gene>
<dbReference type="EMBL" id="AP023355">
    <property type="protein sequence ID" value="BCJ37516.1"/>
    <property type="molecule type" value="Genomic_DNA"/>
</dbReference>
<dbReference type="Pfam" id="PF11848">
    <property type="entry name" value="DUF3368"/>
    <property type="match status" value="1"/>
</dbReference>
<keyword evidence="2" id="KW-1185">Reference proteome</keyword>
<accession>A0A7R7DTM1</accession>
<sequence>MTTSVADELVFDTGPLSHFARQGWLGALRFVLDGRTAVTPDTVIAELQSGLRAHPYLQLVLDASWIVQRPLTSAAEIGEFAHFSALLVARGRNVGEAGALAYAKVHNRTVVLDDGAARKAAQAAGIKCRGTLSLRARPSERAN</sequence>
<proteinExistence type="predicted"/>
<dbReference type="PANTHER" id="PTHR39550:SF1">
    <property type="entry name" value="SLL0658 PROTEIN"/>
    <property type="match status" value="1"/>
</dbReference>
<dbReference type="InterPro" id="IPR029060">
    <property type="entry name" value="PIN-like_dom_sf"/>
</dbReference>
<evidence type="ECO:0000313" key="1">
    <source>
        <dbReference type="EMBL" id="BCJ37516.1"/>
    </source>
</evidence>